<dbReference type="SUPFAM" id="SSF53474">
    <property type="entry name" value="alpha/beta-Hydrolases"/>
    <property type="match status" value="1"/>
</dbReference>
<comment type="caution">
    <text evidence="3">The sequence shown here is derived from an EMBL/GenBank/DDBJ whole genome shotgun (WGS) entry which is preliminary data.</text>
</comment>
<dbReference type="Pfam" id="PF07859">
    <property type="entry name" value="Abhydrolase_3"/>
    <property type="match status" value="1"/>
</dbReference>
<dbReference type="InterPro" id="IPR013094">
    <property type="entry name" value="AB_hydrolase_3"/>
</dbReference>
<proteinExistence type="predicted"/>
<keyword evidence="4" id="KW-1185">Reference proteome</keyword>
<feature type="region of interest" description="Disordered" evidence="1">
    <location>
        <begin position="1"/>
        <end position="29"/>
    </location>
</feature>
<name>A0ABR0BF56_PURLI</name>
<organism evidence="3 4">
    <name type="scientific">Purpureocillium lilacinum</name>
    <name type="common">Paecilomyces lilacinus</name>
    <dbReference type="NCBI Taxonomy" id="33203"/>
    <lineage>
        <taxon>Eukaryota</taxon>
        <taxon>Fungi</taxon>
        <taxon>Dikarya</taxon>
        <taxon>Ascomycota</taxon>
        <taxon>Pezizomycotina</taxon>
        <taxon>Sordariomycetes</taxon>
        <taxon>Hypocreomycetidae</taxon>
        <taxon>Hypocreales</taxon>
        <taxon>Ophiocordycipitaceae</taxon>
        <taxon>Purpureocillium</taxon>
    </lineage>
</organism>
<evidence type="ECO:0000313" key="3">
    <source>
        <dbReference type="EMBL" id="KAK4073359.1"/>
    </source>
</evidence>
<dbReference type="PANTHER" id="PTHR23025">
    <property type="entry name" value="TRIACYLGLYCEROL LIPASE"/>
    <property type="match status" value="1"/>
</dbReference>
<sequence>MCGERGSGSSCLPSNQNSQHKDSDGHRRKTLQIKPRWQLAARAWVIQSAATLAFRIMNRRSPPVTKTIWLDSTLGPWKGKGKIRVDIWEPPLTRALGSRKSRPALINFHGGGFVLGRATDDARWISAAAVALDAVVFSVNYRLAPRYPFPTAVEDCADSIIYIHNHAEQLGVDMNCIMVSGFSNGGNLALASWILLQEPIRWGYRPISPPNLVGFALFYPLLDCTIGRPQKRLSCTRPDLTLPPALTDLFDASYIHSALQQVDMTDPRLSPGLMSDELLDRLPPVHLCLCEYDMLLAEGMRFKERLRIRNKMVNVRTVAGEKHAWDKRPAIASKGSIRAEYSEAIKLLDACLIARRR</sequence>
<dbReference type="EMBL" id="JAWRVI010000158">
    <property type="protein sequence ID" value="KAK4073359.1"/>
    <property type="molecule type" value="Genomic_DNA"/>
</dbReference>
<feature type="domain" description="Alpha/beta hydrolase fold-3" evidence="2">
    <location>
        <begin position="105"/>
        <end position="325"/>
    </location>
</feature>
<dbReference type="Gene3D" id="3.40.50.1820">
    <property type="entry name" value="alpha/beta hydrolase"/>
    <property type="match status" value="1"/>
</dbReference>
<dbReference type="InterPro" id="IPR029058">
    <property type="entry name" value="AB_hydrolase_fold"/>
</dbReference>
<evidence type="ECO:0000256" key="1">
    <source>
        <dbReference type="SAM" id="MobiDB-lite"/>
    </source>
</evidence>
<dbReference type="PANTHER" id="PTHR23025:SF3">
    <property type="entry name" value="HORMONE-SENSITIVE LIPASE"/>
    <property type="match status" value="1"/>
</dbReference>
<gene>
    <name evidence="3" type="ORF">Purlil1_13029</name>
</gene>
<protein>
    <recommendedName>
        <fullName evidence="2">Alpha/beta hydrolase fold-3 domain-containing protein</fullName>
    </recommendedName>
</protein>
<dbReference type="Proteomes" id="UP001287286">
    <property type="component" value="Unassembled WGS sequence"/>
</dbReference>
<reference evidence="3 4" key="1">
    <citation type="journal article" date="2024" name="Microbiol. Resour. Announc.">
        <title>Genome annotations for the ascomycete fungi Trichoderma harzianum, Trichoderma aggressivum, and Purpureocillium lilacinum.</title>
        <authorList>
            <person name="Beijen E.P.W."/>
            <person name="Ohm R.A."/>
        </authorList>
    </citation>
    <scope>NUCLEOTIDE SEQUENCE [LARGE SCALE GENOMIC DNA]</scope>
    <source>
        <strain evidence="3 4">CBS 150709</strain>
    </source>
</reference>
<evidence type="ECO:0000259" key="2">
    <source>
        <dbReference type="Pfam" id="PF07859"/>
    </source>
</evidence>
<accession>A0ABR0BF56</accession>
<evidence type="ECO:0000313" key="4">
    <source>
        <dbReference type="Proteomes" id="UP001287286"/>
    </source>
</evidence>
<feature type="compositionally biased region" description="Polar residues" evidence="1">
    <location>
        <begin position="7"/>
        <end position="18"/>
    </location>
</feature>